<dbReference type="AlphaFoldDB" id="A0A401SE80"/>
<dbReference type="Proteomes" id="UP000287033">
    <property type="component" value="Unassembled WGS sequence"/>
</dbReference>
<evidence type="ECO:0000313" key="1">
    <source>
        <dbReference type="EMBL" id="GCC28716.1"/>
    </source>
</evidence>
<evidence type="ECO:0000313" key="2">
    <source>
        <dbReference type="Proteomes" id="UP000287033"/>
    </source>
</evidence>
<sequence>MGPAIRTSFDCFLRAVQGGWRRCAVRCEGDRAGLLAVHHRRRRRRRRQLLLFVKLFIRTVIQESSIALHKRFPEKV</sequence>
<proteinExistence type="predicted"/>
<protein>
    <submittedName>
        <fullName evidence="1">Uncharacterized protein</fullName>
    </submittedName>
</protein>
<reference evidence="1 2" key="1">
    <citation type="journal article" date="2018" name="Nat. Ecol. Evol.">
        <title>Shark genomes provide insights into elasmobranch evolution and the origin of vertebrates.</title>
        <authorList>
            <person name="Hara Y"/>
            <person name="Yamaguchi K"/>
            <person name="Onimaru K"/>
            <person name="Kadota M"/>
            <person name="Koyanagi M"/>
            <person name="Keeley SD"/>
            <person name="Tatsumi K"/>
            <person name="Tanaka K"/>
            <person name="Motone F"/>
            <person name="Kageyama Y"/>
            <person name="Nozu R"/>
            <person name="Adachi N"/>
            <person name="Nishimura O"/>
            <person name="Nakagawa R"/>
            <person name="Tanegashima C"/>
            <person name="Kiyatake I"/>
            <person name="Matsumoto R"/>
            <person name="Murakumo K"/>
            <person name="Nishida K"/>
            <person name="Terakita A"/>
            <person name="Kuratani S"/>
            <person name="Sato K"/>
            <person name="Hyodo S Kuraku.S."/>
        </authorList>
    </citation>
    <scope>NUCLEOTIDE SEQUENCE [LARGE SCALE GENOMIC DNA]</scope>
</reference>
<comment type="caution">
    <text evidence="1">The sequence shown here is derived from an EMBL/GenBank/DDBJ whole genome shotgun (WGS) entry which is preliminary data.</text>
</comment>
<organism evidence="1 2">
    <name type="scientific">Chiloscyllium punctatum</name>
    <name type="common">Brownbanded bambooshark</name>
    <name type="synonym">Hemiscyllium punctatum</name>
    <dbReference type="NCBI Taxonomy" id="137246"/>
    <lineage>
        <taxon>Eukaryota</taxon>
        <taxon>Metazoa</taxon>
        <taxon>Chordata</taxon>
        <taxon>Craniata</taxon>
        <taxon>Vertebrata</taxon>
        <taxon>Chondrichthyes</taxon>
        <taxon>Elasmobranchii</taxon>
        <taxon>Galeomorphii</taxon>
        <taxon>Galeoidea</taxon>
        <taxon>Orectolobiformes</taxon>
        <taxon>Hemiscylliidae</taxon>
        <taxon>Chiloscyllium</taxon>
    </lineage>
</organism>
<name>A0A401SE80_CHIPU</name>
<gene>
    <name evidence="1" type="ORF">chiPu_0007150</name>
</gene>
<keyword evidence="2" id="KW-1185">Reference proteome</keyword>
<dbReference type="EMBL" id="BEZZ01000216">
    <property type="protein sequence ID" value="GCC28716.1"/>
    <property type="molecule type" value="Genomic_DNA"/>
</dbReference>
<accession>A0A401SE80</accession>